<reference evidence="2 3" key="1">
    <citation type="submission" date="2024-09" db="EMBL/GenBank/DDBJ databases">
        <title>Rethinking Asexuality: The Enigmatic Case of Functional Sexual Genes in Lepraria (Stereocaulaceae).</title>
        <authorList>
            <person name="Doellman M."/>
            <person name="Sun Y."/>
            <person name="Barcenas-Pena A."/>
            <person name="Lumbsch H.T."/>
            <person name="Grewe F."/>
        </authorList>
    </citation>
    <scope>NUCLEOTIDE SEQUENCE [LARGE SCALE GENOMIC DNA]</scope>
    <source>
        <strain evidence="2 3">Mercado 3170</strain>
    </source>
</reference>
<feature type="compositionally biased region" description="Polar residues" evidence="1">
    <location>
        <begin position="23"/>
        <end position="35"/>
    </location>
</feature>
<dbReference type="Proteomes" id="UP001590950">
    <property type="component" value="Unassembled WGS sequence"/>
</dbReference>
<organism evidence="2 3">
    <name type="scientific">Stereocaulon virgatum</name>
    <dbReference type="NCBI Taxonomy" id="373712"/>
    <lineage>
        <taxon>Eukaryota</taxon>
        <taxon>Fungi</taxon>
        <taxon>Dikarya</taxon>
        <taxon>Ascomycota</taxon>
        <taxon>Pezizomycotina</taxon>
        <taxon>Lecanoromycetes</taxon>
        <taxon>OSLEUM clade</taxon>
        <taxon>Lecanoromycetidae</taxon>
        <taxon>Lecanorales</taxon>
        <taxon>Lecanorineae</taxon>
        <taxon>Stereocaulaceae</taxon>
        <taxon>Stereocaulon</taxon>
    </lineage>
</organism>
<comment type="caution">
    <text evidence="2">The sequence shown here is derived from an EMBL/GenBank/DDBJ whole genome shotgun (WGS) entry which is preliminary data.</text>
</comment>
<dbReference type="EMBL" id="JBEFKJ010000018">
    <property type="protein sequence ID" value="KAL2041072.1"/>
    <property type="molecule type" value="Genomic_DNA"/>
</dbReference>
<protein>
    <recommendedName>
        <fullName evidence="4">DNA/RNA-binding protein Alba-like domain-containing protein</fullName>
    </recommendedName>
</protein>
<evidence type="ECO:0000256" key="1">
    <source>
        <dbReference type="SAM" id="MobiDB-lite"/>
    </source>
</evidence>
<evidence type="ECO:0008006" key="4">
    <source>
        <dbReference type="Google" id="ProtNLM"/>
    </source>
</evidence>
<accession>A0ABR4A9H4</accession>
<keyword evidence="3" id="KW-1185">Reference proteome</keyword>
<feature type="compositionally biased region" description="Polar residues" evidence="1">
    <location>
        <begin position="1"/>
        <end position="12"/>
    </location>
</feature>
<evidence type="ECO:0000313" key="3">
    <source>
        <dbReference type="Proteomes" id="UP001590950"/>
    </source>
</evidence>
<feature type="region of interest" description="Disordered" evidence="1">
    <location>
        <begin position="1"/>
        <end position="143"/>
    </location>
</feature>
<sequence length="341" mass="37147">MTPKNGKTQRPQVNREGVANFKASKTASHSDTALRSTRAKRGGSDKLKQTQSAERLIEVPAPDVREGTLNQSIEHPASSKRSRAIGDDESSSHLSKRLKANGNNGPNDPSQDPVEGLTEQGSGRTVPGQDHNPTDNGKSQAIPAEVQHLRNKYDLTTMSILSSAKIEQKVRNLLDRVSKLNFADIKAKPGIVVLHAKAKTACKMVSIVQIAKQEIEKGKGRWYQYSKLHGEITELKARETKPKGGGKALAEWSKQKSGTGAVTKASEETCVGVVEGQKDNVIVGDEDEEMEDAFETMALPNSGLNSTEERRKIRSVPVMTIYFARVPVPGLKELYGEQTNA</sequence>
<proteinExistence type="predicted"/>
<name>A0ABR4A9H4_9LECA</name>
<evidence type="ECO:0000313" key="2">
    <source>
        <dbReference type="EMBL" id="KAL2041072.1"/>
    </source>
</evidence>
<gene>
    <name evidence="2" type="ORF">N7G274_006016</name>
</gene>
<feature type="compositionally biased region" description="Polar residues" evidence="1">
    <location>
        <begin position="101"/>
        <end position="110"/>
    </location>
</feature>